<dbReference type="RefSeq" id="WP_143434894.1">
    <property type="nucleotide sequence ID" value="NZ_FWWW01000067.1"/>
</dbReference>
<dbReference type="Proteomes" id="UP000192266">
    <property type="component" value="Unassembled WGS sequence"/>
</dbReference>
<sequence>MSIALFILTLLFPPQTSTSAPLPLTPVVANLTPRHILFDSPTPVAAVLPRRLPGYKVTATVYWAEPGQTDSEPLITADNSRIKRNHSSKDRWIALSRDMLKQNGGRFKYGDLVEVSGISPTLDGVYVLHDTMNRRLRRTVDLLVNKNEKLYGKWDNVRISRVAKPELQWQAS</sequence>
<dbReference type="EMBL" id="FWWW01000067">
    <property type="protein sequence ID" value="SMB94869.1"/>
    <property type="molecule type" value="Genomic_DNA"/>
</dbReference>
<evidence type="ECO:0000313" key="3">
    <source>
        <dbReference type="Proteomes" id="UP000192266"/>
    </source>
</evidence>
<proteinExistence type="predicted"/>
<accession>A0A1W1VND0</accession>
<feature type="signal peptide" evidence="1">
    <location>
        <begin position="1"/>
        <end position="19"/>
    </location>
</feature>
<keyword evidence="1" id="KW-0732">Signal</keyword>
<reference evidence="2 3" key="1">
    <citation type="submission" date="2017-04" db="EMBL/GenBank/DDBJ databases">
        <authorList>
            <person name="Afonso C.L."/>
            <person name="Miller P.J."/>
            <person name="Scott M.A."/>
            <person name="Spackman E."/>
            <person name="Goraichik I."/>
            <person name="Dimitrov K.M."/>
            <person name="Suarez D.L."/>
            <person name="Swayne D.E."/>
        </authorList>
    </citation>
    <scope>NUCLEOTIDE SEQUENCE [LARGE SCALE GENOMIC DNA]</scope>
    <source>
        <strain evidence="2 3">DSM 11622</strain>
    </source>
</reference>
<dbReference type="STRING" id="645990.SAMN00120144_2092"/>
<dbReference type="AlphaFoldDB" id="A0A1W1VND0"/>
<evidence type="ECO:0000256" key="1">
    <source>
        <dbReference type="SAM" id="SignalP"/>
    </source>
</evidence>
<gene>
    <name evidence="2" type="ORF">SAMN00120144_2092</name>
</gene>
<name>A0A1W1VND0_9BACT</name>
<dbReference type="CDD" id="cd22784">
    <property type="entry name" value="DPBB_MltA_YuiC-like"/>
    <property type="match status" value="1"/>
</dbReference>
<organism evidence="2 3">
    <name type="scientific">Hymenobacter roseosalivarius DSM 11622</name>
    <dbReference type="NCBI Taxonomy" id="645990"/>
    <lineage>
        <taxon>Bacteria</taxon>
        <taxon>Pseudomonadati</taxon>
        <taxon>Bacteroidota</taxon>
        <taxon>Cytophagia</taxon>
        <taxon>Cytophagales</taxon>
        <taxon>Hymenobacteraceae</taxon>
        <taxon>Hymenobacter</taxon>
    </lineage>
</organism>
<evidence type="ECO:0000313" key="2">
    <source>
        <dbReference type="EMBL" id="SMB94869.1"/>
    </source>
</evidence>
<keyword evidence="3" id="KW-1185">Reference proteome</keyword>
<dbReference type="OrthoDB" id="5624888at2"/>
<feature type="chain" id="PRO_5012641958" evidence="1">
    <location>
        <begin position="20"/>
        <end position="172"/>
    </location>
</feature>
<protein>
    <submittedName>
        <fullName evidence="2">Uncharacterized protein</fullName>
    </submittedName>
</protein>